<dbReference type="RefSeq" id="WP_255841454.1">
    <property type="nucleotide sequence ID" value="NZ_CP094358.1"/>
</dbReference>
<evidence type="ECO:0008006" key="3">
    <source>
        <dbReference type="Google" id="ProtNLM"/>
    </source>
</evidence>
<sequence>MRSYTDEKFGFVFFYPNNWILEKENNIISVYNAENGLGALQFSIFYVGNDNQIDLKVELENFLGDYESVEVEMVNNLAYSTFDNNDRTWKYWLFQNGSSLILTSYNCEIEDKGKEDGVINQILNSFIQSSIS</sequence>
<name>A0A9E7D235_9FLAO</name>
<proteinExistence type="predicted"/>
<evidence type="ECO:0000313" key="1">
    <source>
        <dbReference type="EMBL" id="UOB16284.1"/>
    </source>
</evidence>
<dbReference type="Gene3D" id="3.40.1000.10">
    <property type="entry name" value="Mog1/PsbP, alpha/beta/alpha sandwich"/>
    <property type="match status" value="1"/>
</dbReference>
<dbReference type="EMBL" id="CP094358">
    <property type="protein sequence ID" value="UOB16284.1"/>
    <property type="molecule type" value="Genomic_DNA"/>
</dbReference>
<organism evidence="1 2">
    <name type="scientific">Abyssalbus ytuae</name>
    <dbReference type="NCBI Taxonomy" id="2926907"/>
    <lineage>
        <taxon>Bacteria</taxon>
        <taxon>Pseudomonadati</taxon>
        <taxon>Bacteroidota</taxon>
        <taxon>Flavobacteriia</taxon>
        <taxon>Flavobacteriales</taxon>
        <taxon>Flavobacteriaceae</taxon>
        <taxon>Abyssalbus</taxon>
    </lineage>
</organism>
<accession>A0A9E7D235</accession>
<protein>
    <recommendedName>
        <fullName evidence="3">DUF3805 domain-containing protein</fullName>
    </recommendedName>
</protein>
<dbReference type="AlphaFoldDB" id="A0A9E7D235"/>
<gene>
    <name evidence="1" type="ORF">MQE35_11100</name>
</gene>
<keyword evidence="2" id="KW-1185">Reference proteome</keyword>
<dbReference type="Proteomes" id="UP000831290">
    <property type="component" value="Chromosome"/>
</dbReference>
<evidence type="ECO:0000313" key="2">
    <source>
        <dbReference type="Proteomes" id="UP000831290"/>
    </source>
</evidence>
<dbReference type="KEGG" id="fbm:MQE35_11100"/>
<reference evidence="1" key="1">
    <citation type="submission" date="2022-03" db="EMBL/GenBank/DDBJ databases">
        <title>Description of Abyssus ytuae gen. nov., sp. nov., a novel member of the family Flavobacteriaceae isolated from the sediment of Mariana Trench.</title>
        <authorList>
            <person name="Zhang J."/>
            <person name="Xu X."/>
        </authorList>
    </citation>
    <scope>NUCLEOTIDE SEQUENCE</scope>
    <source>
        <strain evidence="1">MT3330</strain>
    </source>
</reference>